<dbReference type="InterPro" id="IPR022791">
    <property type="entry name" value="L-PG_synthase/AglD"/>
</dbReference>
<feature type="transmembrane region" description="Helical" evidence="6">
    <location>
        <begin position="66"/>
        <end position="85"/>
    </location>
</feature>
<dbReference type="Pfam" id="PF03706">
    <property type="entry name" value="LPG_synthase_TM"/>
    <property type="match status" value="1"/>
</dbReference>
<evidence type="ECO:0000256" key="4">
    <source>
        <dbReference type="ARBA" id="ARBA00022989"/>
    </source>
</evidence>
<feature type="transmembrane region" description="Helical" evidence="6">
    <location>
        <begin position="105"/>
        <end position="124"/>
    </location>
</feature>
<reference evidence="7" key="1">
    <citation type="journal article" date="2014" name="Front. Microbiol.">
        <title>High frequency of phylogenetically diverse reductive dehalogenase-homologous genes in deep subseafloor sedimentary metagenomes.</title>
        <authorList>
            <person name="Kawai M."/>
            <person name="Futagami T."/>
            <person name="Toyoda A."/>
            <person name="Takaki Y."/>
            <person name="Nishi S."/>
            <person name="Hori S."/>
            <person name="Arai W."/>
            <person name="Tsubouchi T."/>
            <person name="Morono Y."/>
            <person name="Uchiyama I."/>
            <person name="Ito T."/>
            <person name="Fujiyama A."/>
            <person name="Inagaki F."/>
            <person name="Takami H."/>
        </authorList>
    </citation>
    <scope>NUCLEOTIDE SEQUENCE</scope>
    <source>
        <strain evidence="7">Expedition CK06-06</strain>
    </source>
</reference>
<feature type="transmembrane region" description="Helical" evidence="6">
    <location>
        <begin position="145"/>
        <end position="169"/>
    </location>
</feature>
<sequence>MIDKKQKPAEKTKQNKIKLFYRKNKKKISIALRIIISAGLIGYLIKTQFSDFASIIDILKHISIPLLLLSASTHVFGIWITAVRWQALLRTQNVNLSVRYLTSTVLIGFFFNNFLPTSVGGDVYRAYDIKNKGKLPIGSSLSVIVVERFSGIISAVCYLIIALFLGFTAIGTQSIIIPIIIFFVIVVIGALLILHPSVLKIDKLINKIKFLSKIRESLTNV</sequence>
<dbReference type="PANTHER" id="PTHR40277:SF1">
    <property type="entry name" value="BLL5419 PROTEIN"/>
    <property type="match status" value="1"/>
</dbReference>
<protein>
    <recommendedName>
        <fullName evidence="8">Flippase-like domain-containing protein</fullName>
    </recommendedName>
</protein>
<evidence type="ECO:0000256" key="5">
    <source>
        <dbReference type="ARBA" id="ARBA00023136"/>
    </source>
</evidence>
<evidence type="ECO:0000256" key="2">
    <source>
        <dbReference type="ARBA" id="ARBA00022475"/>
    </source>
</evidence>
<evidence type="ECO:0008006" key="8">
    <source>
        <dbReference type="Google" id="ProtNLM"/>
    </source>
</evidence>
<feature type="transmembrane region" description="Helical" evidence="6">
    <location>
        <begin position="175"/>
        <end position="194"/>
    </location>
</feature>
<dbReference type="NCBIfam" id="TIGR00374">
    <property type="entry name" value="flippase-like domain"/>
    <property type="match status" value="1"/>
</dbReference>
<keyword evidence="4 6" id="KW-1133">Transmembrane helix</keyword>
<keyword evidence="3 6" id="KW-0812">Transmembrane</keyword>
<organism evidence="7">
    <name type="scientific">marine sediment metagenome</name>
    <dbReference type="NCBI Taxonomy" id="412755"/>
    <lineage>
        <taxon>unclassified sequences</taxon>
        <taxon>metagenomes</taxon>
        <taxon>ecological metagenomes</taxon>
    </lineage>
</organism>
<comment type="subcellular location">
    <subcellularLocation>
        <location evidence="1">Cell membrane</location>
        <topology evidence="1">Multi-pass membrane protein</topology>
    </subcellularLocation>
</comment>
<feature type="transmembrane region" description="Helical" evidence="6">
    <location>
        <begin position="28"/>
        <end position="45"/>
    </location>
</feature>
<proteinExistence type="predicted"/>
<comment type="caution">
    <text evidence="7">The sequence shown here is derived from an EMBL/GenBank/DDBJ whole genome shotgun (WGS) entry which is preliminary data.</text>
</comment>
<dbReference type="AlphaFoldDB" id="X1JHJ2"/>
<evidence type="ECO:0000256" key="3">
    <source>
        <dbReference type="ARBA" id="ARBA00022692"/>
    </source>
</evidence>
<gene>
    <name evidence="7" type="ORF">S03H2_52837</name>
</gene>
<dbReference type="EMBL" id="BARU01033596">
    <property type="protein sequence ID" value="GAH69228.1"/>
    <property type="molecule type" value="Genomic_DNA"/>
</dbReference>
<evidence type="ECO:0000256" key="1">
    <source>
        <dbReference type="ARBA" id="ARBA00004651"/>
    </source>
</evidence>
<feature type="non-terminal residue" evidence="7">
    <location>
        <position position="221"/>
    </location>
</feature>
<dbReference type="PANTHER" id="PTHR40277">
    <property type="entry name" value="BLL5419 PROTEIN"/>
    <property type="match status" value="1"/>
</dbReference>
<evidence type="ECO:0000256" key="6">
    <source>
        <dbReference type="SAM" id="Phobius"/>
    </source>
</evidence>
<keyword evidence="5 6" id="KW-0472">Membrane</keyword>
<evidence type="ECO:0000313" key="7">
    <source>
        <dbReference type="EMBL" id="GAH69228.1"/>
    </source>
</evidence>
<keyword evidence="2" id="KW-1003">Cell membrane</keyword>
<dbReference type="GO" id="GO:0005886">
    <property type="term" value="C:plasma membrane"/>
    <property type="evidence" value="ECO:0007669"/>
    <property type="project" value="UniProtKB-SubCell"/>
</dbReference>
<name>X1JHJ2_9ZZZZ</name>
<accession>X1JHJ2</accession>